<evidence type="ECO:0000313" key="3">
    <source>
        <dbReference type="EMBL" id="KAG0537358.1"/>
    </source>
</evidence>
<feature type="domain" description="NAD-dependent epimerase/dehydratase" evidence="2">
    <location>
        <begin position="10"/>
        <end position="242"/>
    </location>
</feature>
<dbReference type="Proteomes" id="UP000807115">
    <property type="component" value="Chromosome 3"/>
</dbReference>
<reference evidence="3" key="2">
    <citation type="submission" date="2020-10" db="EMBL/GenBank/DDBJ databases">
        <authorList>
            <person name="Cooper E.A."/>
            <person name="Brenton Z.W."/>
            <person name="Flinn B.S."/>
            <person name="Jenkins J."/>
            <person name="Shu S."/>
            <person name="Flowers D."/>
            <person name="Luo F."/>
            <person name="Wang Y."/>
            <person name="Xia P."/>
            <person name="Barry K."/>
            <person name="Daum C."/>
            <person name="Lipzen A."/>
            <person name="Yoshinaga Y."/>
            <person name="Schmutz J."/>
            <person name="Saski C."/>
            <person name="Vermerris W."/>
            <person name="Kresovich S."/>
        </authorList>
    </citation>
    <scope>NUCLEOTIDE SEQUENCE</scope>
</reference>
<dbReference type="CDD" id="cd08958">
    <property type="entry name" value="FR_SDR_e"/>
    <property type="match status" value="1"/>
</dbReference>
<dbReference type="EMBL" id="CM027682">
    <property type="protein sequence ID" value="KAG0537358.1"/>
    <property type="molecule type" value="Genomic_DNA"/>
</dbReference>
<name>A0A921UM63_SORBI</name>
<dbReference type="SUPFAM" id="SSF51735">
    <property type="entry name" value="NAD(P)-binding Rossmann-fold domains"/>
    <property type="match status" value="1"/>
</dbReference>
<dbReference type="PANTHER" id="PTHR10366:SF700">
    <property type="entry name" value="OS09G0262000 PROTEIN"/>
    <property type="match status" value="1"/>
</dbReference>
<dbReference type="InterPro" id="IPR050425">
    <property type="entry name" value="NAD(P)_dehydrat-like"/>
</dbReference>
<evidence type="ECO:0000313" key="4">
    <source>
        <dbReference type="Proteomes" id="UP000807115"/>
    </source>
</evidence>
<gene>
    <name evidence="3" type="ORF">BDA96_03G142300</name>
</gene>
<dbReference type="InterPro" id="IPR036291">
    <property type="entry name" value="NAD(P)-bd_dom_sf"/>
</dbReference>
<organism evidence="3 4">
    <name type="scientific">Sorghum bicolor</name>
    <name type="common">Sorghum</name>
    <name type="synonym">Sorghum vulgare</name>
    <dbReference type="NCBI Taxonomy" id="4558"/>
    <lineage>
        <taxon>Eukaryota</taxon>
        <taxon>Viridiplantae</taxon>
        <taxon>Streptophyta</taxon>
        <taxon>Embryophyta</taxon>
        <taxon>Tracheophyta</taxon>
        <taxon>Spermatophyta</taxon>
        <taxon>Magnoliopsida</taxon>
        <taxon>Liliopsida</taxon>
        <taxon>Poales</taxon>
        <taxon>Poaceae</taxon>
        <taxon>PACMAD clade</taxon>
        <taxon>Panicoideae</taxon>
        <taxon>Andropogonodae</taxon>
        <taxon>Andropogoneae</taxon>
        <taxon>Sorghinae</taxon>
        <taxon>Sorghum</taxon>
    </lineage>
</organism>
<evidence type="ECO:0000256" key="1">
    <source>
        <dbReference type="ARBA" id="ARBA00023002"/>
    </source>
</evidence>
<accession>A0A921UM63</accession>
<keyword evidence="1" id="KW-0560">Oxidoreductase</keyword>
<dbReference type="FunFam" id="3.40.50.720:FF:000219">
    <property type="entry name" value="Cinnamoyl-CoA reductase 1"/>
    <property type="match status" value="1"/>
</dbReference>
<evidence type="ECO:0000259" key="2">
    <source>
        <dbReference type="Pfam" id="PF01370"/>
    </source>
</evidence>
<protein>
    <recommendedName>
        <fullName evidence="2">NAD-dependent epimerase/dehydratase domain-containing protein</fullName>
    </recommendedName>
</protein>
<proteinExistence type="predicted"/>
<dbReference type="GO" id="GO:0016491">
    <property type="term" value="F:oxidoreductase activity"/>
    <property type="evidence" value="ECO:0007669"/>
    <property type="project" value="UniProtKB-KW"/>
</dbReference>
<dbReference type="Pfam" id="PF01370">
    <property type="entry name" value="Epimerase"/>
    <property type="match status" value="1"/>
</dbReference>
<dbReference type="PANTHER" id="PTHR10366">
    <property type="entry name" value="NAD DEPENDENT EPIMERASE/DEHYDRATASE"/>
    <property type="match status" value="1"/>
</dbReference>
<dbReference type="AlphaFoldDB" id="A0A921UM63"/>
<comment type="caution">
    <text evidence="3">The sequence shown here is derived from an EMBL/GenBank/DDBJ whole genome shotgun (WGS) entry which is preliminary data.</text>
</comment>
<reference evidence="3" key="1">
    <citation type="journal article" date="2019" name="BMC Genomics">
        <title>A new reference genome for Sorghum bicolor reveals high levels of sequence similarity between sweet and grain genotypes: implications for the genetics of sugar metabolism.</title>
        <authorList>
            <person name="Cooper E.A."/>
            <person name="Brenton Z.W."/>
            <person name="Flinn B.S."/>
            <person name="Jenkins J."/>
            <person name="Shu S."/>
            <person name="Flowers D."/>
            <person name="Luo F."/>
            <person name="Wang Y."/>
            <person name="Xia P."/>
            <person name="Barry K."/>
            <person name="Daum C."/>
            <person name="Lipzen A."/>
            <person name="Yoshinaga Y."/>
            <person name="Schmutz J."/>
            <person name="Saski C."/>
            <person name="Vermerris W."/>
            <person name="Kresovich S."/>
        </authorList>
    </citation>
    <scope>NUCLEOTIDE SEQUENCE</scope>
</reference>
<sequence>MATAAGKPLVCVTGAGGFIGSSLVKELLQRGYRVRGTARNPEDRKNAHLHALDGAKERLSLCRADVLDYKSLVAAFRLCEGVFHVACPVSNNDPELMAAAIEGTKNAINAAADMGVQRVVYTSSYGAVHMNPKRSPDEVVDESCWSDLEFCLKTKNFYCFAKTVAEKTAMEEASKRGIHLVVVVPAFTLGETLQPGLHLAMYMLIVSYVKGTRKTYPNAVSGFVDVQDVARAHVLVYETPTAHGRYLCIGEVVHQSEFIQMMIELFPQYQITAKCKDENAPKVKPYKFSTKRLQDLGMKFTPLKKSLHKTVICLQEQGHIPKLPHKSAL</sequence>
<dbReference type="InterPro" id="IPR001509">
    <property type="entry name" value="Epimerase_deHydtase"/>
</dbReference>
<dbReference type="Gene3D" id="3.40.50.720">
    <property type="entry name" value="NAD(P)-binding Rossmann-like Domain"/>
    <property type="match status" value="1"/>
</dbReference>